<dbReference type="Gene3D" id="1.10.3790.10">
    <property type="entry name" value="NinB"/>
    <property type="match status" value="1"/>
</dbReference>
<accession>A0A5M6CBW2</accession>
<dbReference type="SUPFAM" id="SSF103370">
    <property type="entry name" value="NinB"/>
    <property type="match status" value="1"/>
</dbReference>
<protein>
    <submittedName>
        <fullName evidence="1">Uncharacterized protein</fullName>
    </submittedName>
</protein>
<dbReference type="AlphaFoldDB" id="A0A5M6CBW2"/>
<gene>
    <name evidence="1" type="ORF">F0919_18075</name>
</gene>
<dbReference type="EMBL" id="VWSH01000004">
    <property type="protein sequence ID" value="KAA5532688.1"/>
    <property type="molecule type" value="Genomic_DNA"/>
</dbReference>
<sequence length="144" mass="16733">MEKLELNGHVLNDGRLNIPLRIQLTDWLFKNKGKDVKLTVEIKRRNRSTVQNAYYWGVCVPLIQQGINDLGHNLLKEEVHEFLKKEFNLKEVELDNGHTIKVPGSTTEMTTVNFMVYVERIQFFAANMLGINIPNPNEQTTFDY</sequence>
<proteinExistence type="predicted"/>
<name>A0A5M6CBW2_9BACT</name>
<comment type="caution">
    <text evidence="1">The sequence shown here is derived from an EMBL/GenBank/DDBJ whole genome shotgun (WGS) entry which is preliminary data.</text>
</comment>
<evidence type="ECO:0000313" key="1">
    <source>
        <dbReference type="EMBL" id="KAA5532688.1"/>
    </source>
</evidence>
<reference evidence="1 2" key="1">
    <citation type="submission" date="2019-09" db="EMBL/GenBank/DDBJ databases">
        <title>Genome sequence and assembly of Taibaiella sp.</title>
        <authorList>
            <person name="Chhetri G."/>
        </authorList>
    </citation>
    <scope>NUCLEOTIDE SEQUENCE [LARGE SCALE GENOMIC DNA]</scope>
    <source>
        <strain evidence="1 2">KVB11</strain>
    </source>
</reference>
<organism evidence="1 2">
    <name type="scientific">Taibaiella lutea</name>
    <dbReference type="NCBI Taxonomy" id="2608001"/>
    <lineage>
        <taxon>Bacteria</taxon>
        <taxon>Pseudomonadati</taxon>
        <taxon>Bacteroidota</taxon>
        <taxon>Chitinophagia</taxon>
        <taxon>Chitinophagales</taxon>
        <taxon>Chitinophagaceae</taxon>
        <taxon>Taibaiella</taxon>
    </lineage>
</organism>
<keyword evidence="2" id="KW-1185">Reference proteome</keyword>
<dbReference type="RefSeq" id="WP_150034280.1">
    <property type="nucleotide sequence ID" value="NZ_VWSH01000004.1"/>
</dbReference>
<dbReference type="Proteomes" id="UP000323632">
    <property type="component" value="Unassembled WGS sequence"/>
</dbReference>
<dbReference type="InterPro" id="IPR036619">
    <property type="entry name" value="NinB_sf"/>
</dbReference>
<evidence type="ECO:0000313" key="2">
    <source>
        <dbReference type="Proteomes" id="UP000323632"/>
    </source>
</evidence>